<name>A0A377LT13_ENTCL</name>
<dbReference type="EMBL" id="UGJB01000004">
    <property type="protein sequence ID" value="STQ09505.1"/>
    <property type="molecule type" value="Genomic_DNA"/>
</dbReference>
<accession>A0A377LT13</accession>
<gene>
    <name evidence="2" type="primary">kdgM_2</name>
    <name evidence="2" type="ORF">NCTC10005_02213</name>
</gene>
<keyword evidence="1" id="KW-0732">Signal</keyword>
<dbReference type="PANTHER" id="PTHR38105">
    <property type="entry name" value="OUTER MEMBRANE PROTEIN-RELATED-RELATED"/>
    <property type="match status" value="1"/>
</dbReference>
<dbReference type="Proteomes" id="UP000255106">
    <property type="component" value="Unassembled WGS sequence"/>
</dbReference>
<evidence type="ECO:0000313" key="2">
    <source>
        <dbReference type="EMBL" id="STQ09505.1"/>
    </source>
</evidence>
<protein>
    <submittedName>
        <fullName evidence="2">Oligogalacturonate-specific porin</fullName>
    </submittedName>
</protein>
<dbReference type="InterPro" id="IPR053713">
    <property type="entry name" value="Bact_OM_Channel_sf"/>
</dbReference>
<dbReference type="Gene3D" id="2.40.160.40">
    <property type="entry name" value="monomeric porin ompg"/>
    <property type="match status" value="1"/>
</dbReference>
<dbReference type="GO" id="GO:0015772">
    <property type="term" value="P:oligosaccharide transport"/>
    <property type="evidence" value="ECO:0007669"/>
    <property type="project" value="TreeGrafter"/>
</dbReference>
<evidence type="ECO:0000256" key="1">
    <source>
        <dbReference type="ARBA" id="ARBA00022729"/>
    </source>
</evidence>
<dbReference type="PANTHER" id="PTHR38105:SF5">
    <property type="entry name" value="OUTER MEMBRANE PROTEIN"/>
    <property type="match status" value="1"/>
</dbReference>
<evidence type="ECO:0000313" key="3">
    <source>
        <dbReference type="Proteomes" id="UP000255106"/>
    </source>
</evidence>
<reference evidence="2 3" key="1">
    <citation type="submission" date="2018-06" db="EMBL/GenBank/DDBJ databases">
        <authorList>
            <consortium name="Pathogen Informatics"/>
            <person name="Doyle S."/>
        </authorList>
    </citation>
    <scope>NUCLEOTIDE SEQUENCE [LARGE SCALE GENOMIC DNA]</scope>
    <source>
        <strain evidence="2 3">NCTC10005</strain>
    </source>
</reference>
<sequence>MTKLNRGDAWVGWVMGDWRTELNYVYAKSTEGMVRNNNKDYSTEYNAKLAYKWDKNWAPYVEVGNVGVKESDERQNPLPFRRGVFLLIFPSRPGERSVTGQNVQSKKSPP</sequence>
<dbReference type="Pfam" id="PF06178">
    <property type="entry name" value="KdgM"/>
    <property type="match status" value="1"/>
</dbReference>
<organism evidence="2 3">
    <name type="scientific">Enterobacter cloacae</name>
    <dbReference type="NCBI Taxonomy" id="550"/>
    <lineage>
        <taxon>Bacteria</taxon>
        <taxon>Pseudomonadati</taxon>
        <taxon>Pseudomonadota</taxon>
        <taxon>Gammaproteobacteria</taxon>
        <taxon>Enterobacterales</taxon>
        <taxon>Enterobacteriaceae</taxon>
        <taxon>Enterobacter</taxon>
        <taxon>Enterobacter cloacae complex</taxon>
    </lineage>
</organism>
<proteinExistence type="predicted"/>
<dbReference type="AlphaFoldDB" id="A0A377LT13"/>
<dbReference type="GO" id="GO:0009279">
    <property type="term" value="C:cell outer membrane"/>
    <property type="evidence" value="ECO:0007669"/>
    <property type="project" value="TreeGrafter"/>
</dbReference>
<dbReference type="InterPro" id="IPR009331">
    <property type="entry name" value="Oligogalacturonate-sp_porin"/>
</dbReference>
<dbReference type="SUPFAM" id="SSF56935">
    <property type="entry name" value="Porins"/>
    <property type="match status" value="1"/>
</dbReference>
<dbReference type="GO" id="GO:0015288">
    <property type="term" value="F:porin activity"/>
    <property type="evidence" value="ECO:0007669"/>
    <property type="project" value="TreeGrafter"/>
</dbReference>